<evidence type="ECO:0000313" key="3">
    <source>
        <dbReference type="EMBL" id="MBC2904748.1"/>
    </source>
</evidence>
<dbReference type="InterPro" id="IPR012951">
    <property type="entry name" value="BBE"/>
</dbReference>
<comment type="caution">
    <text evidence="3">The sequence shown here is derived from an EMBL/GenBank/DDBJ whole genome shotgun (WGS) entry which is preliminary data.</text>
</comment>
<feature type="region of interest" description="Disordered" evidence="1">
    <location>
        <begin position="51"/>
        <end position="81"/>
    </location>
</feature>
<name>A0A7X1MBF7_9ACTN</name>
<dbReference type="RefSeq" id="WP_186284615.1">
    <property type="nucleotide sequence ID" value="NZ_JACMSF010000029.1"/>
</dbReference>
<protein>
    <submittedName>
        <fullName evidence="3">BBE domain-containing protein</fullName>
    </submittedName>
</protein>
<dbReference type="Pfam" id="PF08031">
    <property type="entry name" value="BBE"/>
    <property type="match status" value="1"/>
</dbReference>
<gene>
    <name evidence="3" type="ORF">H4N64_24760</name>
</gene>
<evidence type="ECO:0000256" key="1">
    <source>
        <dbReference type="SAM" id="MobiDB-lite"/>
    </source>
</evidence>
<dbReference type="GO" id="GO:0050660">
    <property type="term" value="F:flavin adenine dinucleotide binding"/>
    <property type="evidence" value="ECO:0007669"/>
    <property type="project" value="InterPro"/>
</dbReference>
<dbReference type="Proteomes" id="UP000584670">
    <property type="component" value="Unassembled WGS sequence"/>
</dbReference>
<dbReference type="EMBL" id="JACMSF010000029">
    <property type="protein sequence ID" value="MBC2904748.1"/>
    <property type="molecule type" value="Genomic_DNA"/>
</dbReference>
<proteinExistence type="predicted"/>
<feature type="domain" description="Berberine/berberine-like" evidence="2">
    <location>
        <begin position="12"/>
        <end position="57"/>
    </location>
</feature>
<keyword evidence="4" id="KW-1185">Reference proteome</keyword>
<dbReference type="GO" id="GO:0016491">
    <property type="term" value="F:oxidoreductase activity"/>
    <property type="evidence" value="ECO:0007669"/>
    <property type="project" value="InterPro"/>
</dbReference>
<organism evidence="3 4">
    <name type="scientific">Streptomyces cupreus</name>
    <dbReference type="NCBI Taxonomy" id="2759956"/>
    <lineage>
        <taxon>Bacteria</taxon>
        <taxon>Bacillati</taxon>
        <taxon>Actinomycetota</taxon>
        <taxon>Actinomycetes</taxon>
        <taxon>Kitasatosporales</taxon>
        <taxon>Streptomycetaceae</taxon>
        <taxon>Streptomyces</taxon>
    </lineage>
</organism>
<dbReference type="AlphaFoldDB" id="A0A7X1MBF7"/>
<accession>A0A7X1MBF7</accession>
<sequence length="81" mass="9340">MEQIRPFSTGGNYVNFQLAEDDVNRTADAYRGTYERLRQIKARYDPDNLLRVNRSIRPSGPSTLQRHAPAGSHRTVRTSRH</sequence>
<evidence type="ECO:0000313" key="4">
    <source>
        <dbReference type="Proteomes" id="UP000584670"/>
    </source>
</evidence>
<evidence type="ECO:0000259" key="2">
    <source>
        <dbReference type="Pfam" id="PF08031"/>
    </source>
</evidence>
<dbReference type="Gene3D" id="3.30.465.10">
    <property type="match status" value="1"/>
</dbReference>
<dbReference type="InterPro" id="IPR016169">
    <property type="entry name" value="FAD-bd_PCMH_sub2"/>
</dbReference>
<reference evidence="3 4" key="1">
    <citation type="submission" date="2020-08" db="EMBL/GenBank/DDBJ databases">
        <title>Streptomyces sp. PSKA01 genome sequencing and assembly.</title>
        <authorList>
            <person name="Mandal S."/>
            <person name="Maiti P.K."/>
            <person name="Das P."/>
        </authorList>
    </citation>
    <scope>NUCLEOTIDE SEQUENCE [LARGE SCALE GENOMIC DNA]</scope>
    <source>
        <strain evidence="3 4">PSKA01</strain>
    </source>
</reference>
<dbReference type="Gene3D" id="3.40.462.20">
    <property type="match status" value="1"/>
</dbReference>